<dbReference type="PANTHER" id="PTHR46033:SF8">
    <property type="entry name" value="PROTEIN MAINTENANCE OF MERISTEMS-LIKE"/>
    <property type="match status" value="1"/>
</dbReference>
<name>A0A7J8LUV1_9ROSI</name>
<dbReference type="InterPro" id="IPR044824">
    <property type="entry name" value="MAIN-like"/>
</dbReference>
<dbReference type="PANTHER" id="PTHR46033">
    <property type="entry name" value="PROTEIN MAIN-LIKE 2"/>
    <property type="match status" value="1"/>
</dbReference>
<accession>A0A7J8LUV1</accession>
<keyword evidence="3" id="KW-1185">Reference proteome</keyword>
<gene>
    <name evidence="2" type="ORF">Golob_026353</name>
</gene>
<dbReference type="AlphaFoldDB" id="A0A7J8LUV1"/>
<evidence type="ECO:0000313" key="2">
    <source>
        <dbReference type="EMBL" id="MBA0556237.1"/>
    </source>
</evidence>
<comment type="caution">
    <text evidence="2">The sequence shown here is derived from an EMBL/GenBank/DDBJ whole genome shotgun (WGS) entry which is preliminary data.</text>
</comment>
<evidence type="ECO:0000259" key="1">
    <source>
        <dbReference type="Pfam" id="PF10536"/>
    </source>
</evidence>
<dbReference type="EMBL" id="JABEZX010000005">
    <property type="protein sequence ID" value="MBA0556237.1"/>
    <property type="molecule type" value="Genomic_DNA"/>
</dbReference>
<proteinExistence type="predicted"/>
<organism evidence="2 3">
    <name type="scientific">Gossypium lobatum</name>
    <dbReference type="NCBI Taxonomy" id="34289"/>
    <lineage>
        <taxon>Eukaryota</taxon>
        <taxon>Viridiplantae</taxon>
        <taxon>Streptophyta</taxon>
        <taxon>Embryophyta</taxon>
        <taxon>Tracheophyta</taxon>
        <taxon>Spermatophyta</taxon>
        <taxon>Magnoliopsida</taxon>
        <taxon>eudicotyledons</taxon>
        <taxon>Gunneridae</taxon>
        <taxon>Pentapetalae</taxon>
        <taxon>rosids</taxon>
        <taxon>malvids</taxon>
        <taxon>Malvales</taxon>
        <taxon>Malvaceae</taxon>
        <taxon>Malvoideae</taxon>
        <taxon>Gossypium</taxon>
    </lineage>
</organism>
<feature type="domain" description="Aminotransferase-like plant mobile" evidence="1">
    <location>
        <begin position="35"/>
        <end position="151"/>
    </location>
</feature>
<protein>
    <recommendedName>
        <fullName evidence="1">Aminotransferase-like plant mobile domain-containing protein</fullName>
    </recommendedName>
</protein>
<feature type="non-terminal residue" evidence="2">
    <location>
        <position position="1"/>
    </location>
</feature>
<evidence type="ECO:0000313" key="3">
    <source>
        <dbReference type="Proteomes" id="UP000593572"/>
    </source>
</evidence>
<reference evidence="2 3" key="1">
    <citation type="journal article" date="2019" name="Genome Biol. Evol.">
        <title>Insights into the evolution of the New World diploid cottons (Gossypium, subgenus Houzingenia) based on genome sequencing.</title>
        <authorList>
            <person name="Grover C.E."/>
            <person name="Arick M.A. 2nd"/>
            <person name="Thrash A."/>
            <person name="Conover J.L."/>
            <person name="Sanders W.S."/>
            <person name="Peterson D.G."/>
            <person name="Frelichowski J.E."/>
            <person name="Scheffler J.A."/>
            <person name="Scheffler B.E."/>
            <person name="Wendel J.F."/>
        </authorList>
    </citation>
    <scope>NUCLEOTIDE SEQUENCE [LARGE SCALE GENOMIC DNA]</scope>
    <source>
        <strain evidence="2">157</strain>
        <tissue evidence="2">Leaf</tissue>
    </source>
</reference>
<sequence length="153" mass="17658">ADDRVLERIIHNLATPPIIEIRGYLQEARFLHMSCMLGSCKLDPTLIIALVERWRPDTHTFHLLYTECTITLEDVAFQLGLPVDRTTVTRSAIVLDKEDLCTTLLGKVQNLFEGSQIRMKWLETNLKKLASYAIEVVKEQYSRVFFLRFIGAF</sequence>
<dbReference type="InterPro" id="IPR019557">
    <property type="entry name" value="AminoTfrase-like_pln_mobile"/>
</dbReference>
<dbReference type="GO" id="GO:0010073">
    <property type="term" value="P:meristem maintenance"/>
    <property type="evidence" value="ECO:0007669"/>
    <property type="project" value="InterPro"/>
</dbReference>
<dbReference type="Proteomes" id="UP000593572">
    <property type="component" value="Unassembled WGS sequence"/>
</dbReference>
<dbReference type="Pfam" id="PF10536">
    <property type="entry name" value="PMD"/>
    <property type="match status" value="1"/>
</dbReference>